<gene>
    <name evidence="1" type="ORF">H9725_03605</name>
</gene>
<sequence>MTNAPCSGIEPRSMDQTVLDLMGAVALQEKALSEVLCAESQKMRAALDLEDLDLGKLLEMNDSAVSLIHAVANLGLLLKDKLELIVNNLPYEGSASGSADGGDPIG</sequence>
<evidence type="ECO:0000313" key="2">
    <source>
        <dbReference type="Proteomes" id="UP000824065"/>
    </source>
</evidence>
<evidence type="ECO:0000313" key="1">
    <source>
        <dbReference type="EMBL" id="HIZ57656.1"/>
    </source>
</evidence>
<dbReference type="Pfam" id="PF26595">
    <property type="entry name" value="A_ENA"/>
    <property type="match status" value="1"/>
</dbReference>
<dbReference type="AlphaFoldDB" id="A0A9D2JLC4"/>
<comment type="caution">
    <text evidence="1">The sequence shown here is derived from an EMBL/GenBank/DDBJ whole genome shotgun (WGS) entry which is preliminary data.</text>
</comment>
<name>A0A9D2JLC4_9FIRM</name>
<dbReference type="Proteomes" id="UP000824065">
    <property type="component" value="Unassembled WGS sequence"/>
</dbReference>
<reference evidence="1" key="2">
    <citation type="submission" date="2021-04" db="EMBL/GenBank/DDBJ databases">
        <authorList>
            <person name="Gilroy R."/>
        </authorList>
    </citation>
    <scope>NUCLEOTIDE SEQUENCE</scope>
    <source>
        <strain evidence="1">ChiBcec16-3735</strain>
    </source>
</reference>
<dbReference type="EMBL" id="DXBJ01000024">
    <property type="protein sequence ID" value="HIZ57656.1"/>
    <property type="molecule type" value="Genomic_DNA"/>
</dbReference>
<protein>
    <submittedName>
        <fullName evidence="1">Uncharacterized protein</fullName>
    </submittedName>
</protein>
<dbReference type="InterPro" id="IPR058705">
    <property type="entry name" value="A_ENA"/>
</dbReference>
<accession>A0A9D2JLC4</accession>
<proteinExistence type="predicted"/>
<organism evidence="1 2">
    <name type="scientific">Candidatus Faecalibacterium gallistercoris</name>
    <dbReference type="NCBI Taxonomy" id="2838579"/>
    <lineage>
        <taxon>Bacteria</taxon>
        <taxon>Bacillati</taxon>
        <taxon>Bacillota</taxon>
        <taxon>Clostridia</taxon>
        <taxon>Eubacteriales</taxon>
        <taxon>Oscillospiraceae</taxon>
        <taxon>Faecalibacterium</taxon>
    </lineage>
</organism>
<reference evidence="1" key="1">
    <citation type="journal article" date="2021" name="PeerJ">
        <title>Extensive microbial diversity within the chicken gut microbiome revealed by metagenomics and culture.</title>
        <authorList>
            <person name="Gilroy R."/>
            <person name="Ravi A."/>
            <person name="Getino M."/>
            <person name="Pursley I."/>
            <person name="Horton D.L."/>
            <person name="Alikhan N.F."/>
            <person name="Baker D."/>
            <person name="Gharbi K."/>
            <person name="Hall N."/>
            <person name="Watson M."/>
            <person name="Adriaenssens E.M."/>
            <person name="Foster-Nyarko E."/>
            <person name="Jarju S."/>
            <person name="Secka A."/>
            <person name="Antonio M."/>
            <person name="Oren A."/>
            <person name="Chaudhuri R.R."/>
            <person name="La Ragione R."/>
            <person name="Hildebrand F."/>
            <person name="Pallen M.J."/>
        </authorList>
    </citation>
    <scope>NUCLEOTIDE SEQUENCE</scope>
    <source>
        <strain evidence="1">ChiBcec16-3735</strain>
    </source>
</reference>